<dbReference type="GO" id="GO:0010008">
    <property type="term" value="C:endosome membrane"/>
    <property type="evidence" value="ECO:0007669"/>
    <property type="project" value="TreeGrafter"/>
</dbReference>
<dbReference type="InterPro" id="IPR002498">
    <property type="entry name" value="PInositol-4-P-4/5-kinase_core"/>
</dbReference>
<keyword evidence="3" id="KW-0418">Kinase</keyword>
<evidence type="ECO:0000313" key="5">
    <source>
        <dbReference type="EMBL" id="NDV33899.1"/>
    </source>
</evidence>
<dbReference type="GO" id="GO:0005524">
    <property type="term" value="F:ATP binding"/>
    <property type="evidence" value="ECO:0007669"/>
    <property type="project" value="UniProtKB-UniRule"/>
</dbReference>
<dbReference type="PROSITE" id="PS51455">
    <property type="entry name" value="PIPK"/>
    <property type="match status" value="1"/>
</dbReference>
<dbReference type="SUPFAM" id="SSF56104">
    <property type="entry name" value="SAICAR synthase-like"/>
    <property type="match status" value="1"/>
</dbReference>
<dbReference type="Gene3D" id="3.30.810.10">
    <property type="entry name" value="2-Layer Sandwich"/>
    <property type="match status" value="1"/>
</dbReference>
<proteinExistence type="predicted"/>
<dbReference type="InterPro" id="IPR027484">
    <property type="entry name" value="PInositol-4-P-5-kinase_N"/>
</dbReference>
<organism evidence="5">
    <name type="scientific">Arcella intermedia</name>
    <dbReference type="NCBI Taxonomy" id="1963864"/>
    <lineage>
        <taxon>Eukaryota</taxon>
        <taxon>Amoebozoa</taxon>
        <taxon>Tubulinea</taxon>
        <taxon>Elardia</taxon>
        <taxon>Arcellinida</taxon>
        <taxon>Sphaerothecina</taxon>
        <taxon>Arcellidae</taxon>
        <taxon>Arcella</taxon>
    </lineage>
</organism>
<dbReference type="Gene3D" id="3.30.800.10">
    <property type="entry name" value="Phosphatidylinositol Phosphate Kinase II Beta"/>
    <property type="match status" value="1"/>
</dbReference>
<evidence type="ECO:0000259" key="4">
    <source>
        <dbReference type="PROSITE" id="PS51455"/>
    </source>
</evidence>
<sequence>MKEEPVQTKKNVSSSIVVKYKQEGSENKSIDYSCEVYFPVEFTKLRKLCDISPDDYCQSLARSKGFDAKGGKSGASFSKTFDDRFILKKISKNELDSFIEFADQYFFYFFKEVSQRLVPTALAKIFGIYSLTYRGNTTTFNNYFIVVMENLFYKRNITKIFDLKGSMRNRHSMDQTSILLDEDLLERMYEYPMCLQQKGKADLGMAVWNDSVFLARLNVMDYSLLVGIDEENGEYVVGIIDYLRKYGWDKQFESWVKKTGMLAGGKVPTIISPKQYEKRFQYAIWLYFLMVPSKGLQFVNDLTEESTKKMS</sequence>
<dbReference type="GO" id="GO:0046854">
    <property type="term" value="P:phosphatidylinositol phosphate biosynthetic process"/>
    <property type="evidence" value="ECO:0007669"/>
    <property type="project" value="TreeGrafter"/>
</dbReference>
<dbReference type="AlphaFoldDB" id="A0A6B2LA48"/>
<evidence type="ECO:0000256" key="1">
    <source>
        <dbReference type="ARBA" id="ARBA00022741"/>
    </source>
</evidence>
<dbReference type="EMBL" id="GIBP01004930">
    <property type="protein sequence ID" value="NDV33899.1"/>
    <property type="molecule type" value="Transcribed_RNA"/>
</dbReference>
<feature type="domain" description="PIPK" evidence="4">
    <location>
        <begin position="1"/>
        <end position="288"/>
    </location>
</feature>
<accession>A0A6B2LA48</accession>
<protein>
    <recommendedName>
        <fullName evidence="4">PIPK domain-containing protein</fullName>
    </recommendedName>
</protein>
<keyword evidence="1 3" id="KW-0547">Nucleotide-binding</keyword>
<evidence type="ECO:0000256" key="2">
    <source>
        <dbReference type="ARBA" id="ARBA00022840"/>
    </source>
</evidence>
<dbReference type="PANTHER" id="PTHR45748:SF7">
    <property type="entry name" value="1-PHOSPHATIDYLINOSITOL 3-PHOSPHATE 5-KINASE-RELATED"/>
    <property type="match status" value="1"/>
</dbReference>
<keyword evidence="3" id="KW-0808">Transferase</keyword>
<keyword evidence="2 3" id="KW-0067">ATP-binding</keyword>
<dbReference type="SMART" id="SM00330">
    <property type="entry name" value="PIPKc"/>
    <property type="match status" value="1"/>
</dbReference>
<dbReference type="Pfam" id="PF01504">
    <property type="entry name" value="PIP5K"/>
    <property type="match status" value="2"/>
</dbReference>
<dbReference type="GO" id="GO:0000285">
    <property type="term" value="F:1-phosphatidylinositol-3-phosphate 5-kinase activity"/>
    <property type="evidence" value="ECO:0007669"/>
    <property type="project" value="InterPro"/>
</dbReference>
<name>A0A6B2LA48_9EUKA</name>
<dbReference type="PANTHER" id="PTHR45748">
    <property type="entry name" value="1-PHOSPHATIDYLINOSITOL 3-PHOSPHATE 5-KINASE-RELATED"/>
    <property type="match status" value="1"/>
</dbReference>
<reference evidence="5" key="1">
    <citation type="journal article" date="2020" name="J. Eukaryot. Microbiol.">
        <title>De novo Sequencing, Assembly and Annotation of the Transcriptome for the Free-Living Testate Amoeba Arcella intermedia.</title>
        <authorList>
            <person name="Ribeiro G.M."/>
            <person name="Porfirio-Sousa A.L."/>
            <person name="Maurer-Alcala X.X."/>
            <person name="Katz L.A."/>
            <person name="Lahr D.J.G."/>
        </authorList>
    </citation>
    <scope>NUCLEOTIDE SEQUENCE</scope>
</reference>
<dbReference type="InterPro" id="IPR044769">
    <property type="entry name" value="PIKfyve_PIPKc"/>
</dbReference>
<dbReference type="CDD" id="cd17300">
    <property type="entry name" value="PIPKc_PIKfyve"/>
    <property type="match status" value="1"/>
</dbReference>
<dbReference type="FunFam" id="3.30.810.10:FF:000001">
    <property type="entry name" value="1-phosphatidylinositol 3-phosphate 5-kinase FAB1"/>
    <property type="match status" value="1"/>
</dbReference>
<evidence type="ECO:0000256" key="3">
    <source>
        <dbReference type="PROSITE-ProRule" id="PRU00781"/>
    </source>
</evidence>
<dbReference type="InterPro" id="IPR027483">
    <property type="entry name" value="PInositol-4-P-4/5-kinase_C_sf"/>
</dbReference>